<evidence type="ECO:0000313" key="2">
    <source>
        <dbReference type="EMBL" id="EDL96087.1"/>
    </source>
</evidence>
<dbReference type="AlphaFoldDB" id="A6IPS6"/>
<feature type="chain" id="PRO_5039928374" evidence="1">
    <location>
        <begin position="19"/>
        <end position="57"/>
    </location>
</feature>
<protein>
    <submittedName>
        <fullName evidence="2">RCG63294</fullName>
    </submittedName>
</protein>
<accession>A6IPS6</accession>
<evidence type="ECO:0000313" key="3">
    <source>
        <dbReference type="Proteomes" id="UP000234681"/>
    </source>
</evidence>
<name>A6IPS6_RAT</name>
<proteinExistence type="predicted"/>
<organism evidence="2 3">
    <name type="scientific">Rattus norvegicus</name>
    <name type="common">Rat</name>
    <dbReference type="NCBI Taxonomy" id="10116"/>
    <lineage>
        <taxon>Eukaryota</taxon>
        <taxon>Metazoa</taxon>
        <taxon>Chordata</taxon>
        <taxon>Craniata</taxon>
        <taxon>Vertebrata</taxon>
        <taxon>Euteleostomi</taxon>
        <taxon>Mammalia</taxon>
        <taxon>Eutheria</taxon>
        <taxon>Euarchontoglires</taxon>
        <taxon>Glires</taxon>
        <taxon>Rodentia</taxon>
        <taxon>Myomorpha</taxon>
        <taxon>Muroidea</taxon>
        <taxon>Muridae</taxon>
        <taxon>Murinae</taxon>
        <taxon>Rattus</taxon>
    </lineage>
</organism>
<keyword evidence="1" id="KW-0732">Signal</keyword>
<reference evidence="2 3" key="1">
    <citation type="submission" date="2005-09" db="EMBL/GenBank/DDBJ databases">
        <authorList>
            <person name="Mural R.J."/>
            <person name="Li P.W."/>
            <person name="Adams M.D."/>
            <person name="Amanatides P.G."/>
            <person name="Baden-Tillson H."/>
            <person name="Barnstead M."/>
            <person name="Chin S.H."/>
            <person name="Dew I."/>
            <person name="Evans C.A."/>
            <person name="Ferriera S."/>
            <person name="Flanigan M."/>
            <person name="Fosler C."/>
            <person name="Glodek A."/>
            <person name="Gu Z."/>
            <person name="Holt R.A."/>
            <person name="Jennings D."/>
            <person name="Kraft C.L."/>
            <person name="Lu F."/>
            <person name="Nguyen T."/>
            <person name="Nusskern D.R."/>
            <person name="Pfannkoch C.M."/>
            <person name="Sitter C."/>
            <person name="Sutton G.G."/>
            <person name="Venter J.C."/>
            <person name="Wang Z."/>
            <person name="Woodage T."/>
            <person name="Zheng X.H."/>
            <person name="Zhong F."/>
        </authorList>
    </citation>
    <scope>NUCLEOTIDE SEQUENCE [LARGE SCALE GENOMIC DNA]</scope>
    <source>
        <strain>BN</strain>
        <strain evidence="3">Sprague-Dawley</strain>
    </source>
</reference>
<sequence>MTLIALAFLIKNVRCVLAESSAIEISCQSSFIYWLVQVRHRIGSWGNVIWASVEVLG</sequence>
<evidence type="ECO:0000256" key="1">
    <source>
        <dbReference type="SAM" id="SignalP"/>
    </source>
</evidence>
<feature type="signal peptide" evidence="1">
    <location>
        <begin position="1"/>
        <end position="18"/>
    </location>
</feature>
<dbReference type="EMBL" id="CH473966">
    <property type="protein sequence ID" value="EDL96087.1"/>
    <property type="molecule type" value="Genomic_DNA"/>
</dbReference>
<gene>
    <name evidence="2" type="ORF">rCG_63294</name>
</gene>
<dbReference type="Proteomes" id="UP000234681">
    <property type="component" value="Chromosome X"/>
</dbReference>